<name>A0A1D7QLA6_9SPHI</name>
<dbReference type="KEGG" id="psty:BFS30_20800"/>
<feature type="domain" description="Bacterial bifunctional deaminase-reductase C-terminal" evidence="1">
    <location>
        <begin position="4"/>
        <end position="178"/>
    </location>
</feature>
<evidence type="ECO:0000313" key="3">
    <source>
        <dbReference type="Proteomes" id="UP000094313"/>
    </source>
</evidence>
<sequence>MSKLSVFNFISLDGYYKDLNNGIDWHQHGQEEAGFSAKSLGSDHMLLFGRVTYQIMASWWPMQNAIDAMPEVARGMNNAEKIVCSNTLQTVDWQNTRIMSGDIFTQLAEVKKTSARDITILGSGNLTTQLAQAGLIDNYQIMIDPIAIGNGTAIFKGLQRVLKLKLTDIQSFKSGTVLLSYEAV</sequence>
<protein>
    <submittedName>
        <fullName evidence="2">Dihydrofolate reductase</fullName>
    </submittedName>
</protein>
<proteinExistence type="predicted"/>
<organism evidence="2 3">
    <name type="scientific">Pedobacter steynii</name>
    <dbReference type="NCBI Taxonomy" id="430522"/>
    <lineage>
        <taxon>Bacteria</taxon>
        <taxon>Pseudomonadati</taxon>
        <taxon>Bacteroidota</taxon>
        <taxon>Sphingobacteriia</taxon>
        <taxon>Sphingobacteriales</taxon>
        <taxon>Sphingobacteriaceae</taxon>
        <taxon>Pedobacter</taxon>
    </lineage>
</organism>
<dbReference type="PANTHER" id="PTHR38011">
    <property type="entry name" value="DIHYDROFOLATE REDUCTASE FAMILY PROTEIN (AFU_ORTHOLOGUE AFUA_8G06820)"/>
    <property type="match status" value="1"/>
</dbReference>
<evidence type="ECO:0000259" key="1">
    <source>
        <dbReference type="Pfam" id="PF01872"/>
    </source>
</evidence>
<reference evidence="2 3" key="1">
    <citation type="submission" date="2016-08" db="EMBL/GenBank/DDBJ databases">
        <authorList>
            <person name="Seilhamer J.J."/>
        </authorList>
    </citation>
    <scope>NUCLEOTIDE SEQUENCE [LARGE SCALE GENOMIC DNA]</scope>
    <source>
        <strain evidence="2 3">DX4</strain>
    </source>
</reference>
<dbReference type="PANTHER" id="PTHR38011:SF11">
    <property type="entry name" value="2,5-DIAMINO-6-RIBOSYLAMINO-4(3H)-PYRIMIDINONE 5'-PHOSPHATE REDUCTASE"/>
    <property type="match status" value="1"/>
</dbReference>
<dbReference type="InterPro" id="IPR024072">
    <property type="entry name" value="DHFR-like_dom_sf"/>
</dbReference>
<dbReference type="InterPro" id="IPR002734">
    <property type="entry name" value="RibDG_C"/>
</dbReference>
<accession>A0A1D7QLA6</accession>
<dbReference type="Proteomes" id="UP000094313">
    <property type="component" value="Chromosome"/>
</dbReference>
<dbReference type="Gene3D" id="3.40.430.10">
    <property type="entry name" value="Dihydrofolate Reductase, subunit A"/>
    <property type="match status" value="1"/>
</dbReference>
<dbReference type="SUPFAM" id="SSF53597">
    <property type="entry name" value="Dihydrofolate reductase-like"/>
    <property type="match status" value="1"/>
</dbReference>
<keyword evidence="3" id="KW-1185">Reference proteome</keyword>
<dbReference type="AlphaFoldDB" id="A0A1D7QLA6"/>
<dbReference type="GO" id="GO:0008703">
    <property type="term" value="F:5-amino-6-(5-phosphoribosylamino)uracil reductase activity"/>
    <property type="evidence" value="ECO:0007669"/>
    <property type="project" value="InterPro"/>
</dbReference>
<gene>
    <name evidence="2" type="ORF">BFS30_20800</name>
</gene>
<dbReference type="RefSeq" id="WP_069381055.1">
    <property type="nucleotide sequence ID" value="NZ_CP017141.1"/>
</dbReference>
<dbReference type="InterPro" id="IPR050765">
    <property type="entry name" value="Riboflavin_Biosynth_HTPR"/>
</dbReference>
<dbReference type="GO" id="GO:0009231">
    <property type="term" value="P:riboflavin biosynthetic process"/>
    <property type="evidence" value="ECO:0007669"/>
    <property type="project" value="InterPro"/>
</dbReference>
<dbReference type="Pfam" id="PF01872">
    <property type="entry name" value="RibD_C"/>
    <property type="match status" value="1"/>
</dbReference>
<dbReference type="OrthoDB" id="195113at2"/>
<dbReference type="EMBL" id="CP017141">
    <property type="protein sequence ID" value="AOM79393.1"/>
    <property type="molecule type" value="Genomic_DNA"/>
</dbReference>
<evidence type="ECO:0000313" key="2">
    <source>
        <dbReference type="EMBL" id="AOM79393.1"/>
    </source>
</evidence>